<comment type="caution">
    <text evidence="7">The sequence shown here is derived from an EMBL/GenBank/DDBJ whole genome shotgun (WGS) entry which is preliminary data.</text>
</comment>
<name>A0A177P252_9GAMM</name>
<feature type="transmembrane region" description="Helical" evidence="5">
    <location>
        <begin position="97"/>
        <end position="128"/>
    </location>
</feature>
<evidence type="ECO:0000256" key="1">
    <source>
        <dbReference type="ARBA" id="ARBA00004141"/>
    </source>
</evidence>
<reference evidence="8" key="1">
    <citation type="submission" date="2016-03" db="EMBL/GenBank/DDBJ databases">
        <authorList>
            <person name="Heylen K."/>
            <person name="De Vos P."/>
            <person name="Vekeman B."/>
        </authorList>
    </citation>
    <scope>NUCLEOTIDE SEQUENCE [LARGE SCALE GENOMIC DNA]</scope>
    <source>
        <strain evidence="8">R-45383</strain>
    </source>
</reference>
<dbReference type="STRING" id="702114.A1355_20850"/>
<dbReference type="AlphaFoldDB" id="A0A177P252"/>
<evidence type="ECO:0000259" key="6">
    <source>
        <dbReference type="Pfam" id="PF05154"/>
    </source>
</evidence>
<dbReference type="InterPro" id="IPR007829">
    <property type="entry name" value="TM2"/>
</dbReference>
<gene>
    <name evidence="7" type="ORF">A1355_20850</name>
</gene>
<evidence type="ECO:0000256" key="3">
    <source>
        <dbReference type="ARBA" id="ARBA00022989"/>
    </source>
</evidence>
<accession>A0A177P252</accession>
<evidence type="ECO:0000256" key="5">
    <source>
        <dbReference type="SAM" id="Phobius"/>
    </source>
</evidence>
<organism evidence="7 8">
    <name type="scientific">Methylomonas koyamae</name>
    <dbReference type="NCBI Taxonomy" id="702114"/>
    <lineage>
        <taxon>Bacteria</taxon>
        <taxon>Pseudomonadati</taxon>
        <taxon>Pseudomonadota</taxon>
        <taxon>Gammaproteobacteria</taxon>
        <taxon>Methylococcales</taxon>
        <taxon>Methylococcaceae</taxon>
        <taxon>Methylomonas</taxon>
    </lineage>
</organism>
<evidence type="ECO:0000313" key="8">
    <source>
        <dbReference type="Proteomes" id="UP000077628"/>
    </source>
</evidence>
<protein>
    <recommendedName>
        <fullName evidence="6">TM2 domain-containing protein</fullName>
    </recommendedName>
</protein>
<comment type="subcellular location">
    <subcellularLocation>
        <location evidence="1">Membrane</location>
        <topology evidence="1">Multi-pass membrane protein</topology>
    </subcellularLocation>
</comment>
<dbReference type="EMBL" id="LUUK01000050">
    <property type="protein sequence ID" value="OAI24281.1"/>
    <property type="molecule type" value="Genomic_DNA"/>
</dbReference>
<feature type="transmembrane region" description="Helical" evidence="5">
    <location>
        <begin position="72"/>
        <end position="91"/>
    </location>
</feature>
<dbReference type="Proteomes" id="UP000077628">
    <property type="component" value="Unassembled WGS sequence"/>
</dbReference>
<feature type="domain" description="TM2" evidence="6">
    <location>
        <begin position="68"/>
        <end position="119"/>
    </location>
</feature>
<dbReference type="OrthoDB" id="5567215at2"/>
<keyword evidence="2 5" id="KW-0812">Transmembrane</keyword>
<keyword evidence="4 5" id="KW-0472">Membrane</keyword>
<evidence type="ECO:0000256" key="4">
    <source>
        <dbReference type="ARBA" id="ARBA00023136"/>
    </source>
</evidence>
<keyword evidence="8" id="KW-1185">Reference proteome</keyword>
<dbReference type="Pfam" id="PF05154">
    <property type="entry name" value="TM2"/>
    <property type="match status" value="1"/>
</dbReference>
<evidence type="ECO:0000256" key="2">
    <source>
        <dbReference type="ARBA" id="ARBA00022692"/>
    </source>
</evidence>
<dbReference type="GO" id="GO:0016020">
    <property type="term" value="C:membrane"/>
    <property type="evidence" value="ECO:0007669"/>
    <property type="project" value="UniProtKB-SubCell"/>
</dbReference>
<evidence type="ECO:0000313" key="7">
    <source>
        <dbReference type="EMBL" id="OAI24281.1"/>
    </source>
</evidence>
<proteinExistence type="predicted"/>
<sequence>MLGHIESYDADCQTGVIKAKDQFYEFHIEQWQSDAPPKSGDDVDFDFEDDKVTEVSLVGAYLMESQPVKSRIVAGLLGISLGAVGLHRIYLGFYTIGIVQILVTLATGGYGVMWGFIEGVLILTGHIFKDAKGRHLK</sequence>
<keyword evidence="3 5" id="KW-1133">Transmembrane helix</keyword>